<dbReference type="RefSeq" id="WP_154739924.1">
    <property type="nucleotide sequence ID" value="NZ_WMBQ01000002.1"/>
</dbReference>
<dbReference type="EMBL" id="WMBQ01000002">
    <property type="protein sequence ID" value="MTD95372.1"/>
    <property type="molecule type" value="Genomic_DNA"/>
</dbReference>
<feature type="transmembrane region" description="Helical" evidence="1">
    <location>
        <begin position="12"/>
        <end position="29"/>
    </location>
</feature>
<keyword evidence="3" id="KW-1185">Reference proteome</keyword>
<keyword evidence="1" id="KW-0812">Transmembrane</keyword>
<keyword evidence="1" id="KW-1133">Transmembrane helix</keyword>
<keyword evidence="1" id="KW-0472">Membrane</keyword>
<dbReference type="Proteomes" id="UP000440694">
    <property type="component" value="Unassembled WGS sequence"/>
</dbReference>
<reference evidence="2 3" key="1">
    <citation type="submission" date="2019-11" db="EMBL/GenBank/DDBJ databases">
        <title>Identification of a novel strain.</title>
        <authorList>
            <person name="Xu Q."/>
            <person name="Wang G."/>
        </authorList>
    </citation>
    <scope>NUCLEOTIDE SEQUENCE [LARGE SCALE GENOMIC DNA]</scope>
    <source>
        <strain evidence="3">xq</strain>
    </source>
</reference>
<protein>
    <submittedName>
        <fullName evidence="2">Uncharacterized protein</fullName>
    </submittedName>
</protein>
<organism evidence="2 3">
    <name type="scientific">Hyphomicrobium album</name>
    <dbReference type="NCBI Taxonomy" id="2665159"/>
    <lineage>
        <taxon>Bacteria</taxon>
        <taxon>Pseudomonadati</taxon>
        <taxon>Pseudomonadota</taxon>
        <taxon>Alphaproteobacteria</taxon>
        <taxon>Hyphomicrobiales</taxon>
        <taxon>Hyphomicrobiaceae</taxon>
        <taxon>Hyphomicrobium</taxon>
    </lineage>
</organism>
<proteinExistence type="predicted"/>
<evidence type="ECO:0000313" key="3">
    <source>
        <dbReference type="Proteomes" id="UP000440694"/>
    </source>
</evidence>
<dbReference type="AlphaFoldDB" id="A0A6I3KNN6"/>
<accession>A0A6I3KNN6</accession>
<feature type="transmembrane region" description="Helical" evidence="1">
    <location>
        <begin position="41"/>
        <end position="60"/>
    </location>
</feature>
<evidence type="ECO:0000313" key="2">
    <source>
        <dbReference type="EMBL" id="MTD95372.1"/>
    </source>
</evidence>
<evidence type="ECO:0000256" key="1">
    <source>
        <dbReference type="SAM" id="Phobius"/>
    </source>
</evidence>
<name>A0A6I3KNN6_9HYPH</name>
<comment type="caution">
    <text evidence="2">The sequence shown here is derived from an EMBL/GenBank/DDBJ whole genome shotgun (WGS) entry which is preliminary data.</text>
</comment>
<sequence length="66" mass="7060">MTKAPPPRVPLAQLAYLLVFGIFVFVYLARVLGGAATALDWITLGIAAFLLIITAYRVLISGKPDA</sequence>
<gene>
    <name evidence="2" type="ORF">GIW81_13615</name>
</gene>